<gene>
    <name evidence="1" type="ORF">Rleg4DRAFT_2222</name>
</gene>
<organism evidence="1 2">
    <name type="scientific">Rhizobium leguminosarum bv. trifolii WSM2297</name>
    <dbReference type="NCBI Taxonomy" id="754762"/>
    <lineage>
        <taxon>Bacteria</taxon>
        <taxon>Pseudomonadati</taxon>
        <taxon>Pseudomonadota</taxon>
        <taxon>Alphaproteobacteria</taxon>
        <taxon>Hyphomicrobiales</taxon>
        <taxon>Rhizobiaceae</taxon>
        <taxon>Rhizobium/Agrobacterium group</taxon>
        <taxon>Rhizobium</taxon>
    </lineage>
</organism>
<dbReference type="HOGENOM" id="CLU_3375582_0_0_5"/>
<dbReference type="EMBL" id="JH719395">
    <property type="protein sequence ID" value="EJC80589.1"/>
    <property type="molecule type" value="Genomic_DNA"/>
</dbReference>
<sequence length="36" mass="4334">MAGMERKYKLWNGLFENFDRRRDVSGRPMLVFVAGW</sequence>
<name>J0KSN6_RHILT</name>
<evidence type="ECO:0000313" key="1">
    <source>
        <dbReference type="EMBL" id="EJC80589.1"/>
    </source>
</evidence>
<reference evidence="1 2" key="1">
    <citation type="submission" date="2012-02" db="EMBL/GenBank/DDBJ databases">
        <title>Improved High-Quality Draft Sequence of Rhizobium leguminosarum bv. trifolii WSM2297.</title>
        <authorList>
            <consortium name="US DOE Joint Genome Institute"/>
            <person name="Lucas S."/>
            <person name="Han J."/>
            <person name="Lapidus A."/>
            <person name="Cheng J.-F."/>
            <person name="Goodwin L."/>
            <person name="Pitluck S."/>
            <person name="Peters L."/>
            <person name="Ovchinnikova G."/>
            <person name="Zhang X."/>
            <person name="Detter J.C."/>
            <person name="Han C."/>
            <person name="Tapia R."/>
            <person name="Land M."/>
            <person name="Hauser L."/>
            <person name="Kyrpides N."/>
            <person name="Ivanova N."/>
            <person name="Pagani I."/>
            <person name="Brau L."/>
            <person name="Yates R."/>
            <person name="O'Hara G."/>
            <person name="Rui T."/>
            <person name="Howieson J."/>
            <person name="Reeve W."/>
            <person name="Woyke T."/>
        </authorList>
    </citation>
    <scope>NUCLEOTIDE SEQUENCE [LARGE SCALE GENOMIC DNA]</scope>
    <source>
        <strain evidence="1 2">WSM2297</strain>
    </source>
</reference>
<accession>J0KSN6</accession>
<protein>
    <submittedName>
        <fullName evidence="1">Uncharacterized protein</fullName>
    </submittedName>
</protein>
<proteinExistence type="predicted"/>
<dbReference type="AlphaFoldDB" id="J0KSN6"/>
<dbReference type="Proteomes" id="UP000005732">
    <property type="component" value="Unassembled WGS sequence"/>
</dbReference>
<evidence type="ECO:0000313" key="2">
    <source>
        <dbReference type="Proteomes" id="UP000005732"/>
    </source>
</evidence>